<dbReference type="PANTHER" id="PTHR43486:SF1">
    <property type="entry name" value="LIPID II FLIPPASE MURJ-RELATED"/>
    <property type="match status" value="1"/>
</dbReference>
<comment type="similarity">
    <text evidence="9">Belongs to the MurJ/MviN family.</text>
</comment>
<evidence type="ECO:0000256" key="4">
    <source>
        <dbReference type="ARBA" id="ARBA00022960"/>
    </source>
</evidence>
<feature type="transmembrane region" description="Helical" evidence="10">
    <location>
        <begin position="390"/>
        <end position="409"/>
    </location>
</feature>
<reference evidence="12" key="1">
    <citation type="submission" date="2016-10" db="EMBL/GenBank/DDBJ databases">
        <authorList>
            <person name="Varghese N."/>
            <person name="Submissions S."/>
        </authorList>
    </citation>
    <scope>NUCLEOTIDE SEQUENCE [LARGE SCALE GENOMIC DNA]</scope>
    <source>
        <strain evidence="12">DSM 23925</strain>
    </source>
</reference>
<evidence type="ECO:0000256" key="1">
    <source>
        <dbReference type="ARBA" id="ARBA00004651"/>
    </source>
</evidence>
<dbReference type="PRINTS" id="PR01806">
    <property type="entry name" value="VIRFACTRMVIN"/>
</dbReference>
<dbReference type="InterPro" id="IPR004268">
    <property type="entry name" value="MurJ"/>
</dbReference>
<evidence type="ECO:0000256" key="8">
    <source>
        <dbReference type="ARBA" id="ARBA00060041"/>
    </source>
</evidence>
<dbReference type="GO" id="GO:0009252">
    <property type="term" value="P:peptidoglycan biosynthetic process"/>
    <property type="evidence" value="ECO:0007669"/>
    <property type="project" value="UniProtKB-KW"/>
</dbReference>
<evidence type="ECO:0000256" key="9">
    <source>
        <dbReference type="ARBA" id="ARBA00061532"/>
    </source>
</evidence>
<evidence type="ECO:0000256" key="2">
    <source>
        <dbReference type="ARBA" id="ARBA00022475"/>
    </source>
</evidence>
<dbReference type="GO" id="GO:0005886">
    <property type="term" value="C:plasma membrane"/>
    <property type="evidence" value="ECO:0007669"/>
    <property type="project" value="UniProtKB-SubCell"/>
</dbReference>
<evidence type="ECO:0000256" key="10">
    <source>
        <dbReference type="SAM" id="Phobius"/>
    </source>
</evidence>
<keyword evidence="5" id="KW-0573">Peptidoglycan synthesis</keyword>
<dbReference type="PANTHER" id="PTHR43486">
    <property type="entry name" value="LIPID II FLIPPASE MURJ-RELATED"/>
    <property type="match status" value="1"/>
</dbReference>
<feature type="transmembrane region" description="Helical" evidence="10">
    <location>
        <begin position="172"/>
        <end position="190"/>
    </location>
</feature>
<comment type="function">
    <text evidence="8">Involved in peptidoglycan biosynthesis. Transports lipid-linked peptidoglycan precursors from the inner to the outer leaflet of the cytoplasmic membrane.</text>
</comment>
<dbReference type="OrthoDB" id="9786339at2"/>
<gene>
    <name evidence="11" type="ORF">SAMN04487989_102380</name>
</gene>
<keyword evidence="3 10" id="KW-0812">Transmembrane</keyword>
<feature type="transmembrane region" description="Helical" evidence="10">
    <location>
        <begin position="142"/>
        <end position="165"/>
    </location>
</feature>
<feature type="transmembrane region" description="Helical" evidence="10">
    <location>
        <begin position="20"/>
        <end position="37"/>
    </location>
</feature>
<dbReference type="RefSeq" id="WP_092207275.1">
    <property type="nucleotide sequence ID" value="NZ_FOVN01000002.1"/>
</dbReference>
<dbReference type="EMBL" id="FOVN01000002">
    <property type="protein sequence ID" value="SFN67713.1"/>
    <property type="molecule type" value="Genomic_DNA"/>
</dbReference>
<feature type="transmembrane region" description="Helical" evidence="10">
    <location>
        <begin position="196"/>
        <end position="218"/>
    </location>
</feature>
<organism evidence="11 12">
    <name type="scientific">Bizionia echini</name>
    <dbReference type="NCBI Taxonomy" id="649333"/>
    <lineage>
        <taxon>Bacteria</taxon>
        <taxon>Pseudomonadati</taxon>
        <taxon>Bacteroidota</taxon>
        <taxon>Flavobacteriia</taxon>
        <taxon>Flavobacteriales</taxon>
        <taxon>Flavobacteriaceae</taxon>
        <taxon>Bizionia</taxon>
    </lineage>
</organism>
<keyword evidence="2" id="KW-1003">Cell membrane</keyword>
<evidence type="ECO:0000256" key="7">
    <source>
        <dbReference type="ARBA" id="ARBA00023136"/>
    </source>
</evidence>
<feature type="transmembrane region" description="Helical" evidence="10">
    <location>
        <begin position="57"/>
        <end position="80"/>
    </location>
</feature>
<feature type="transmembrane region" description="Helical" evidence="10">
    <location>
        <begin position="101"/>
        <end position="122"/>
    </location>
</feature>
<dbReference type="Pfam" id="PF03023">
    <property type="entry name" value="MurJ"/>
    <property type="match status" value="1"/>
</dbReference>
<dbReference type="Proteomes" id="UP000198705">
    <property type="component" value="Unassembled WGS sequence"/>
</dbReference>
<sequence>MKIKTLIKTLLTKVKNNSTATNIIIVGAITILVKFFGFYKEVVIAGEFGLSELLDTFFIALLLPGFINEVFLSAFNSVFIPNYIAEEKTNKNIAAFQSTSFVVTIITSLVFMGIAFLFTDVFLELFFSGHSSGYYELIILQFHYLLPCILIWGLTSLISGLLNIYGEFTYSSLYPIITSIVMIVCVIFYREELGKSVLAVGMLVGSILQLIFLFGIALQKQILKFAVPDFKSSNAILMFKQVPAKVSSGFLTGLIPVTDQYFAAQLIVGSIAALNYGMKIPAFFTTIFIIALGNVLLPYFSKLTIDNPEKSFKTLFMLNKWIFIVIMSIMVIACVFSNDIIAFLFERDSFTANDTAIVSKIQIIYLIGVPFIICGNLFVKFLTSINKNAFMAYVSLGSMLLNIILDFILMNWVGLIGIALCTTIIQILKIFVFYSYTNKQKRLLKVSTHS</sequence>
<keyword evidence="12" id="KW-1185">Reference proteome</keyword>
<evidence type="ECO:0000313" key="11">
    <source>
        <dbReference type="EMBL" id="SFN67713.1"/>
    </source>
</evidence>
<feature type="transmembrane region" description="Helical" evidence="10">
    <location>
        <begin position="250"/>
        <end position="274"/>
    </location>
</feature>
<comment type="subcellular location">
    <subcellularLocation>
        <location evidence="1">Cell membrane</location>
        <topology evidence="1">Multi-pass membrane protein</topology>
    </subcellularLocation>
</comment>
<keyword evidence="7 10" id="KW-0472">Membrane</keyword>
<dbReference type="AlphaFoldDB" id="A0A1I5AZ27"/>
<feature type="transmembrane region" description="Helical" evidence="10">
    <location>
        <begin position="321"/>
        <end position="345"/>
    </location>
</feature>
<protein>
    <submittedName>
        <fullName evidence="11">Putative peptidoglycan lipid II flippase</fullName>
    </submittedName>
</protein>
<keyword evidence="4" id="KW-0133">Cell shape</keyword>
<evidence type="ECO:0000256" key="5">
    <source>
        <dbReference type="ARBA" id="ARBA00022984"/>
    </source>
</evidence>
<evidence type="ECO:0000256" key="6">
    <source>
        <dbReference type="ARBA" id="ARBA00022989"/>
    </source>
</evidence>
<evidence type="ECO:0000313" key="12">
    <source>
        <dbReference type="Proteomes" id="UP000198705"/>
    </source>
</evidence>
<feature type="transmembrane region" description="Helical" evidence="10">
    <location>
        <begin position="280"/>
        <end position="300"/>
    </location>
</feature>
<evidence type="ECO:0000256" key="3">
    <source>
        <dbReference type="ARBA" id="ARBA00022692"/>
    </source>
</evidence>
<dbReference type="STRING" id="649333.SAMN04487989_102380"/>
<dbReference type="GO" id="GO:0008360">
    <property type="term" value="P:regulation of cell shape"/>
    <property type="evidence" value="ECO:0007669"/>
    <property type="project" value="UniProtKB-KW"/>
</dbReference>
<name>A0A1I5AZ27_9FLAO</name>
<feature type="transmembrane region" description="Helical" evidence="10">
    <location>
        <begin position="357"/>
        <end position="378"/>
    </location>
</feature>
<keyword evidence="6 10" id="KW-1133">Transmembrane helix</keyword>
<feature type="transmembrane region" description="Helical" evidence="10">
    <location>
        <begin position="415"/>
        <end position="436"/>
    </location>
</feature>
<accession>A0A1I5AZ27</accession>
<proteinExistence type="inferred from homology"/>